<name>A0A7R9PYG6_9ACAR</name>
<dbReference type="CDD" id="cd02932">
    <property type="entry name" value="OYE_YqiM_FMN"/>
    <property type="match status" value="1"/>
</dbReference>
<dbReference type="GO" id="GO:0010181">
    <property type="term" value="F:FMN binding"/>
    <property type="evidence" value="ECO:0007669"/>
    <property type="project" value="InterPro"/>
</dbReference>
<evidence type="ECO:0000313" key="7">
    <source>
        <dbReference type="EMBL" id="CAD7625461.1"/>
    </source>
</evidence>
<protein>
    <recommendedName>
        <fullName evidence="6">NADH:flavin oxidoreductase/NADH oxidase N-terminal domain-containing protein</fullName>
    </recommendedName>
</protein>
<dbReference type="InterPro" id="IPR001155">
    <property type="entry name" value="OxRdtase_FMN_N"/>
</dbReference>
<feature type="non-terminal residue" evidence="7">
    <location>
        <position position="1"/>
    </location>
</feature>
<keyword evidence="5" id="KW-0560">Oxidoreductase</keyword>
<feature type="domain" description="NADH:flavin oxidoreductase/NADH oxidase N-terminal" evidence="6">
    <location>
        <begin position="12"/>
        <end position="352"/>
    </location>
</feature>
<sequence length="398" mass="43072">MATTTETKESLLFTPITLRGVTLKNRICVAPMCQYSATGRDGVATDWHMVSTGAYAQGGAGLVMLEATAVEARGRISPGCLGLWQDDQIEPLARIARFIKGQGSVPAIQLAHAGRKASTVVPWDGHHSLPDSEGGWPTIGPSALAFGTPVWKVPKEATIDDINKIKEAWVGAAIRAVKAGFELIELHFAHGYLVSTFLSPVSNQRRDKYGGSYENRVRLALEIAGAVRQALPDTVALGVRVSVADYEPRGWDLAQTIQLARELKALGVDFLDCSSGGVSRDIDYNALNTPDTQIEAAGRVLRETGLPTGAVGKIVDPHHAENILRSGGASLIFIGRAFLDNPHWPFVAADALATHDTFQYPPQYDWCIGWKGFFKWRQEAKQGVRQPLLGMSIAQVLP</sequence>
<dbReference type="OrthoDB" id="72788at2759"/>
<dbReference type="InterPro" id="IPR044152">
    <property type="entry name" value="YqjM-like"/>
</dbReference>
<proteinExistence type="predicted"/>
<dbReference type="Pfam" id="PF00724">
    <property type="entry name" value="Oxidored_FMN"/>
    <property type="match status" value="1"/>
</dbReference>
<dbReference type="GO" id="GO:0003959">
    <property type="term" value="F:NADPH dehydrogenase activity"/>
    <property type="evidence" value="ECO:0007669"/>
    <property type="project" value="InterPro"/>
</dbReference>
<evidence type="ECO:0000256" key="5">
    <source>
        <dbReference type="ARBA" id="ARBA00023002"/>
    </source>
</evidence>
<dbReference type="EMBL" id="CAJPIZ010003078">
    <property type="protein sequence ID" value="CAG2105891.1"/>
    <property type="molecule type" value="Genomic_DNA"/>
</dbReference>
<gene>
    <name evidence="7" type="ORF">OSB1V03_LOCUS5895</name>
</gene>
<dbReference type="EMBL" id="OC857653">
    <property type="protein sequence ID" value="CAD7625461.1"/>
    <property type="molecule type" value="Genomic_DNA"/>
</dbReference>
<dbReference type="Proteomes" id="UP000759131">
    <property type="component" value="Unassembled WGS sequence"/>
</dbReference>
<accession>A0A7R9PYG6</accession>
<keyword evidence="4" id="KW-0521">NADP</keyword>
<dbReference type="PANTHER" id="PTHR43303:SF4">
    <property type="entry name" value="NADPH DEHYDROGENASE C23G7.10C-RELATED"/>
    <property type="match status" value="1"/>
</dbReference>
<organism evidence="7">
    <name type="scientific">Medioppia subpectinata</name>
    <dbReference type="NCBI Taxonomy" id="1979941"/>
    <lineage>
        <taxon>Eukaryota</taxon>
        <taxon>Metazoa</taxon>
        <taxon>Ecdysozoa</taxon>
        <taxon>Arthropoda</taxon>
        <taxon>Chelicerata</taxon>
        <taxon>Arachnida</taxon>
        <taxon>Acari</taxon>
        <taxon>Acariformes</taxon>
        <taxon>Sarcoptiformes</taxon>
        <taxon>Oribatida</taxon>
        <taxon>Brachypylina</taxon>
        <taxon>Oppioidea</taxon>
        <taxon>Oppiidae</taxon>
        <taxon>Medioppia</taxon>
    </lineage>
</organism>
<dbReference type="AlphaFoldDB" id="A0A7R9PYG6"/>
<dbReference type="InterPro" id="IPR013785">
    <property type="entry name" value="Aldolase_TIM"/>
</dbReference>
<evidence type="ECO:0000256" key="2">
    <source>
        <dbReference type="ARBA" id="ARBA00022630"/>
    </source>
</evidence>
<keyword evidence="8" id="KW-1185">Reference proteome</keyword>
<evidence type="ECO:0000313" key="8">
    <source>
        <dbReference type="Proteomes" id="UP000759131"/>
    </source>
</evidence>
<reference evidence="7" key="1">
    <citation type="submission" date="2020-11" db="EMBL/GenBank/DDBJ databases">
        <authorList>
            <person name="Tran Van P."/>
        </authorList>
    </citation>
    <scope>NUCLEOTIDE SEQUENCE</scope>
</reference>
<keyword evidence="3" id="KW-0288">FMN</keyword>
<evidence type="ECO:0000259" key="6">
    <source>
        <dbReference type="Pfam" id="PF00724"/>
    </source>
</evidence>
<evidence type="ECO:0000256" key="3">
    <source>
        <dbReference type="ARBA" id="ARBA00022643"/>
    </source>
</evidence>
<dbReference type="GO" id="GO:0050661">
    <property type="term" value="F:NADP binding"/>
    <property type="evidence" value="ECO:0007669"/>
    <property type="project" value="InterPro"/>
</dbReference>
<keyword evidence="2" id="KW-0285">Flavoprotein</keyword>
<evidence type="ECO:0000256" key="4">
    <source>
        <dbReference type="ARBA" id="ARBA00022857"/>
    </source>
</evidence>
<dbReference type="SUPFAM" id="SSF51395">
    <property type="entry name" value="FMN-linked oxidoreductases"/>
    <property type="match status" value="1"/>
</dbReference>
<dbReference type="PANTHER" id="PTHR43303">
    <property type="entry name" value="NADPH DEHYDROGENASE C23G7.10C-RELATED"/>
    <property type="match status" value="1"/>
</dbReference>
<comment type="cofactor">
    <cofactor evidence="1">
        <name>FMN</name>
        <dbReference type="ChEBI" id="CHEBI:58210"/>
    </cofactor>
</comment>
<dbReference type="Gene3D" id="3.20.20.70">
    <property type="entry name" value="Aldolase class I"/>
    <property type="match status" value="1"/>
</dbReference>
<evidence type="ECO:0000256" key="1">
    <source>
        <dbReference type="ARBA" id="ARBA00001917"/>
    </source>
</evidence>